<dbReference type="InterPro" id="IPR001764">
    <property type="entry name" value="Glyco_hydro_3_N"/>
</dbReference>
<dbReference type="Pfam" id="PF00933">
    <property type="entry name" value="Glyco_hydro_3"/>
    <property type="match status" value="1"/>
</dbReference>
<comment type="similarity">
    <text evidence="1">Belongs to the glycosyl hydrolase 3 family.</text>
</comment>
<dbReference type="SUPFAM" id="SSF51445">
    <property type="entry name" value="(Trans)glycosidases"/>
    <property type="match status" value="1"/>
</dbReference>
<gene>
    <name evidence="4" type="ORF">F7O44_20675</name>
</gene>
<evidence type="ECO:0000313" key="4">
    <source>
        <dbReference type="EMBL" id="NDL59491.1"/>
    </source>
</evidence>
<dbReference type="Gene3D" id="3.40.50.1700">
    <property type="entry name" value="Glycoside hydrolase family 3 C-terminal domain"/>
    <property type="match status" value="1"/>
</dbReference>
<evidence type="ECO:0000313" key="5">
    <source>
        <dbReference type="Proteomes" id="UP000460435"/>
    </source>
</evidence>
<dbReference type="InterPro" id="IPR050288">
    <property type="entry name" value="Cellulose_deg_GH3"/>
</dbReference>
<dbReference type="GO" id="GO:0004553">
    <property type="term" value="F:hydrolase activity, hydrolyzing O-glycosyl compounds"/>
    <property type="evidence" value="ECO:0007669"/>
    <property type="project" value="InterPro"/>
</dbReference>
<dbReference type="GO" id="GO:0005975">
    <property type="term" value="P:carbohydrate metabolic process"/>
    <property type="evidence" value="ECO:0007669"/>
    <property type="project" value="InterPro"/>
</dbReference>
<dbReference type="Gene3D" id="2.60.120.260">
    <property type="entry name" value="Galactose-binding domain-like"/>
    <property type="match status" value="1"/>
</dbReference>
<evidence type="ECO:0000256" key="1">
    <source>
        <dbReference type="ARBA" id="ARBA00005336"/>
    </source>
</evidence>
<dbReference type="InterPro" id="IPR036962">
    <property type="entry name" value="Glyco_hydro_3_N_sf"/>
</dbReference>
<accession>A0A7K3M833</accession>
<sequence>MRDDHLNALIGKLDLAQKVRLLTGGSFWSTPAEPTIGLGEMALADGPSGVRGVLWDDDDPSACLPSPTAVAASWDVDRAARVGQVLAAEARRKGVHVVLAPTVNLHRSPLGGRHFECWSEDPLLTARMAAEVVRGLQDNGVAATVKHYVANDAETDRRHVDVRVDERTLREVYLAPFEYLVRNAGVWMAMAAYNSVNGTTMTEHGLLNDPLRSEWGFDGAVVSDWRATRSTVAAGRAGLDLAMPGPDGPWGATLEEAVRAGTVDEADIDAKVGNMLRLAARVGALSFLDSDPSAAEPVVPAAAVTVAADGAELREAARDGMVLVRNDGLLPVDPAQVHTVAVIGELAAQPRVQGGGSAQVRAPYTVSILDGVRDALDGLAEVRHVHGCHLDDGLPEIPIDRMRAADGAAVVRVRWLRADETLLEEEHRTSTHLVRWETDVPVGAAAVELSATFIADRAGSWDVGFTGAGTFTFSVDGNIVLDGEVVSERADAAMQMLGPPHWSTDFDLDRNQPTEVVLRHEIGGLGVSIGLGVRPPRRSAEAEMEAAVTAARDADLAIVVVGTTEQVESEGYDRQDLRLPARQDELVRRVAAENPRTVVVVNSGAPVEMPWRGGVAAILLGWFGGQEMGNAVADILLGAAEPGGRLPTTWPGRLDDAPVFNTTPVNGRLDYDEGVHIGYRAWLRAGGEPAYPFGHGLGYTTWELTGVDAPPEVRGDEAPSSDDPILTVAASVHNSGKRAGKQVVQVYLARPSSAIDRPVRWLAGFAVARAGAGETAAVEVTLHRRAFEHWDTEQRRWAVEPGRFDVLVGFSATDIHGTTSVDLLAHTSADE</sequence>
<evidence type="ECO:0000256" key="2">
    <source>
        <dbReference type="ARBA" id="ARBA00022801"/>
    </source>
</evidence>
<dbReference type="AlphaFoldDB" id="A0A7K3M833"/>
<dbReference type="SMART" id="SM01217">
    <property type="entry name" value="Fn3_like"/>
    <property type="match status" value="1"/>
</dbReference>
<protein>
    <submittedName>
        <fullName evidence="4">Glycosyl hydrolase</fullName>
    </submittedName>
</protein>
<dbReference type="InterPro" id="IPR002772">
    <property type="entry name" value="Glyco_hydro_3_C"/>
</dbReference>
<keyword evidence="2 4" id="KW-0378">Hydrolase</keyword>
<dbReference type="PANTHER" id="PTHR42715">
    <property type="entry name" value="BETA-GLUCOSIDASE"/>
    <property type="match status" value="1"/>
</dbReference>
<dbReference type="InterPro" id="IPR026891">
    <property type="entry name" value="Fn3-like"/>
</dbReference>
<proteinExistence type="inferred from homology"/>
<dbReference type="Gene3D" id="3.20.20.300">
    <property type="entry name" value="Glycoside hydrolase, family 3, N-terminal domain"/>
    <property type="match status" value="1"/>
</dbReference>
<dbReference type="Pfam" id="PF14310">
    <property type="entry name" value="Fn3-like"/>
    <property type="match status" value="1"/>
</dbReference>
<keyword evidence="5" id="KW-1185">Reference proteome</keyword>
<dbReference type="Gene3D" id="2.60.40.10">
    <property type="entry name" value="Immunoglobulins"/>
    <property type="match status" value="1"/>
</dbReference>
<name>A0A7K3M833_9ACTN</name>
<dbReference type="PANTHER" id="PTHR42715:SF10">
    <property type="entry name" value="BETA-GLUCOSIDASE"/>
    <property type="match status" value="1"/>
</dbReference>
<organism evidence="4 5">
    <name type="scientific">Phytoactinopolyspora mesophila</name>
    <dbReference type="NCBI Taxonomy" id="2650750"/>
    <lineage>
        <taxon>Bacteria</taxon>
        <taxon>Bacillati</taxon>
        <taxon>Actinomycetota</taxon>
        <taxon>Actinomycetes</taxon>
        <taxon>Jiangellales</taxon>
        <taxon>Jiangellaceae</taxon>
        <taxon>Phytoactinopolyspora</taxon>
    </lineage>
</organism>
<dbReference type="Pfam" id="PF01915">
    <property type="entry name" value="Glyco_hydro_3_C"/>
    <property type="match status" value="1"/>
</dbReference>
<dbReference type="Proteomes" id="UP000460435">
    <property type="component" value="Unassembled WGS sequence"/>
</dbReference>
<feature type="domain" description="Fibronectin type III-like" evidence="3">
    <location>
        <begin position="742"/>
        <end position="812"/>
    </location>
</feature>
<comment type="caution">
    <text evidence="4">The sequence shown here is derived from an EMBL/GenBank/DDBJ whole genome shotgun (WGS) entry which is preliminary data.</text>
</comment>
<dbReference type="EMBL" id="WLZY01000007">
    <property type="protein sequence ID" value="NDL59491.1"/>
    <property type="molecule type" value="Genomic_DNA"/>
</dbReference>
<dbReference type="InterPro" id="IPR017853">
    <property type="entry name" value="GH"/>
</dbReference>
<dbReference type="InterPro" id="IPR013783">
    <property type="entry name" value="Ig-like_fold"/>
</dbReference>
<dbReference type="InterPro" id="IPR036881">
    <property type="entry name" value="Glyco_hydro_3_C_sf"/>
</dbReference>
<dbReference type="PRINTS" id="PR00133">
    <property type="entry name" value="GLHYDRLASE3"/>
</dbReference>
<evidence type="ECO:0000259" key="3">
    <source>
        <dbReference type="SMART" id="SM01217"/>
    </source>
</evidence>
<reference evidence="4 5" key="1">
    <citation type="submission" date="2019-11" db="EMBL/GenBank/DDBJ databases">
        <authorList>
            <person name="Li X.-J."/>
            <person name="Feng X.-M."/>
        </authorList>
    </citation>
    <scope>NUCLEOTIDE SEQUENCE [LARGE SCALE GENOMIC DNA]</scope>
    <source>
        <strain evidence="4 5">XMNu-373</strain>
    </source>
</reference>
<dbReference type="SUPFAM" id="SSF52279">
    <property type="entry name" value="Beta-D-glucan exohydrolase, C-terminal domain"/>
    <property type="match status" value="1"/>
</dbReference>